<gene>
    <name evidence="2" type="ORF">FHS09_000235</name>
</gene>
<comment type="caution">
    <text evidence="2">The sequence shown here is derived from an EMBL/GenBank/DDBJ whole genome shotgun (WGS) entry which is preliminary data.</text>
</comment>
<sequence length="235" mass="28081">MEFKRNELKYYLNNVQVDTAMHQVSKLLKMDKHCLDFAGYHVRSLYFDSYDDECLFQKQSGNFARQKIRLRTYAGTDQKIAKFEIKRKKGQLVHKHSAMLDWEDAKAIYKGDYKRLLRYDNPTLNEIYTTFVTRVYKPKVIVEYKRVAFVMPVSNVRITFDLDLKTDINHLDIFSNTRNLMPVVLEGKQILEVKFDQFLPGHLRQVLSSYQTERMAISKYTLARRYHKVQKWEDN</sequence>
<protein>
    <recommendedName>
        <fullName evidence="1">VTC domain-containing protein</fullName>
    </recommendedName>
</protein>
<accession>A0A7W4W890</accession>
<evidence type="ECO:0000313" key="2">
    <source>
        <dbReference type="EMBL" id="MBB3059434.1"/>
    </source>
</evidence>
<dbReference type="GO" id="GO:0006799">
    <property type="term" value="P:polyphosphate biosynthetic process"/>
    <property type="evidence" value="ECO:0007669"/>
    <property type="project" value="UniProtKB-ARBA"/>
</dbReference>
<dbReference type="EMBL" id="JACHWZ010000001">
    <property type="protein sequence ID" value="MBB3059434.1"/>
    <property type="molecule type" value="Genomic_DNA"/>
</dbReference>
<name>A0A7W4W890_9GAMM</name>
<evidence type="ECO:0000313" key="3">
    <source>
        <dbReference type="Proteomes" id="UP000535937"/>
    </source>
</evidence>
<dbReference type="Proteomes" id="UP000535937">
    <property type="component" value="Unassembled WGS sequence"/>
</dbReference>
<dbReference type="Pfam" id="PF09359">
    <property type="entry name" value="VTC"/>
    <property type="match status" value="1"/>
</dbReference>
<dbReference type="AlphaFoldDB" id="A0A7W4W890"/>
<dbReference type="RefSeq" id="WP_183455818.1">
    <property type="nucleotide sequence ID" value="NZ_JACHWZ010000001.1"/>
</dbReference>
<dbReference type="Gene3D" id="3.20.100.30">
    <property type="entry name" value="VTC, catalytic tunnel domain"/>
    <property type="match status" value="1"/>
</dbReference>
<dbReference type="CDD" id="cd07750">
    <property type="entry name" value="PolyPPase_VTC_like"/>
    <property type="match status" value="1"/>
</dbReference>
<evidence type="ECO:0000259" key="1">
    <source>
        <dbReference type="Pfam" id="PF09359"/>
    </source>
</evidence>
<dbReference type="InterPro" id="IPR018966">
    <property type="entry name" value="VTC_domain"/>
</dbReference>
<dbReference type="InterPro" id="IPR042267">
    <property type="entry name" value="VTC_sf"/>
</dbReference>
<feature type="domain" description="VTC" evidence="1">
    <location>
        <begin position="4"/>
        <end position="223"/>
    </location>
</feature>
<reference evidence="2 3" key="1">
    <citation type="submission" date="2020-08" db="EMBL/GenBank/DDBJ databases">
        <title>Genomic Encyclopedia of Type Strains, Phase III (KMG-III): the genomes of soil and plant-associated and newly described type strains.</title>
        <authorList>
            <person name="Whitman W."/>
        </authorList>
    </citation>
    <scope>NUCLEOTIDE SEQUENCE [LARGE SCALE GENOMIC DNA]</scope>
    <source>
        <strain evidence="2 3">CECT 8799</strain>
    </source>
</reference>
<keyword evidence="3" id="KW-1185">Reference proteome</keyword>
<organism evidence="2 3">
    <name type="scientific">Microbulbifer rhizosphaerae</name>
    <dbReference type="NCBI Taxonomy" id="1562603"/>
    <lineage>
        <taxon>Bacteria</taxon>
        <taxon>Pseudomonadati</taxon>
        <taxon>Pseudomonadota</taxon>
        <taxon>Gammaproteobacteria</taxon>
        <taxon>Cellvibrionales</taxon>
        <taxon>Microbulbiferaceae</taxon>
        <taxon>Microbulbifer</taxon>
    </lineage>
</organism>
<proteinExistence type="predicted"/>